<dbReference type="Pfam" id="PF03734">
    <property type="entry name" value="YkuD"/>
    <property type="match status" value="1"/>
</dbReference>
<dbReference type="GO" id="GO:0071972">
    <property type="term" value="F:peptidoglycan L,D-transpeptidase activity"/>
    <property type="evidence" value="ECO:0007669"/>
    <property type="project" value="TreeGrafter"/>
</dbReference>
<dbReference type="GO" id="GO:0008360">
    <property type="term" value="P:regulation of cell shape"/>
    <property type="evidence" value="ECO:0007669"/>
    <property type="project" value="UniProtKB-UniRule"/>
</dbReference>
<dbReference type="AlphaFoldDB" id="A0A9D2KG29"/>
<evidence type="ECO:0000256" key="5">
    <source>
        <dbReference type="ARBA" id="ARBA00023316"/>
    </source>
</evidence>
<feature type="active site" description="Nucleophile" evidence="6">
    <location>
        <position position="40"/>
    </location>
</feature>
<dbReference type="GO" id="GO:0005576">
    <property type="term" value="C:extracellular region"/>
    <property type="evidence" value="ECO:0007669"/>
    <property type="project" value="TreeGrafter"/>
</dbReference>
<evidence type="ECO:0000256" key="1">
    <source>
        <dbReference type="ARBA" id="ARBA00004752"/>
    </source>
</evidence>
<feature type="non-terminal residue" evidence="8">
    <location>
        <position position="1"/>
    </location>
</feature>
<comment type="caution">
    <text evidence="8">The sequence shown here is derived from an EMBL/GenBank/DDBJ whole genome shotgun (WGS) entry which is preliminary data.</text>
</comment>
<reference evidence="8" key="1">
    <citation type="journal article" date="2021" name="PeerJ">
        <title>Extensive microbial diversity within the chicken gut microbiome revealed by metagenomics and culture.</title>
        <authorList>
            <person name="Gilroy R."/>
            <person name="Ravi A."/>
            <person name="Getino M."/>
            <person name="Pursley I."/>
            <person name="Horton D.L."/>
            <person name="Alikhan N.F."/>
            <person name="Baker D."/>
            <person name="Gharbi K."/>
            <person name="Hall N."/>
            <person name="Watson M."/>
            <person name="Adriaenssens E.M."/>
            <person name="Foster-Nyarko E."/>
            <person name="Jarju S."/>
            <person name="Secka A."/>
            <person name="Antonio M."/>
            <person name="Oren A."/>
            <person name="Chaudhuri R.R."/>
            <person name="La Ragione R."/>
            <person name="Hildebrand F."/>
            <person name="Pallen M.J."/>
        </authorList>
    </citation>
    <scope>NUCLEOTIDE SEQUENCE</scope>
    <source>
        <strain evidence="8">ChiHjej8B7-3636</strain>
    </source>
</reference>
<feature type="active site" description="Proton donor/acceptor" evidence="6">
    <location>
        <position position="22"/>
    </location>
</feature>
<dbReference type="Proteomes" id="UP000824220">
    <property type="component" value="Unassembled WGS sequence"/>
</dbReference>
<dbReference type="InterPro" id="IPR005490">
    <property type="entry name" value="LD_TPept_cat_dom"/>
</dbReference>
<accession>A0A9D2KG29</accession>
<name>A0A9D2KG29_9MICO</name>
<organism evidence="8 9">
    <name type="scientific">Candidatus Microbacterium stercoravium</name>
    <dbReference type="NCBI Taxonomy" id="2838697"/>
    <lineage>
        <taxon>Bacteria</taxon>
        <taxon>Bacillati</taxon>
        <taxon>Actinomycetota</taxon>
        <taxon>Actinomycetes</taxon>
        <taxon>Micrococcales</taxon>
        <taxon>Microbacteriaceae</taxon>
        <taxon>Microbacterium</taxon>
    </lineage>
</organism>
<dbReference type="PANTHER" id="PTHR30582:SF2">
    <property type="entry name" value="L,D-TRANSPEPTIDASE YCIB-RELATED"/>
    <property type="match status" value="1"/>
</dbReference>
<feature type="domain" description="L,D-TPase catalytic" evidence="7">
    <location>
        <begin position="1"/>
        <end position="64"/>
    </location>
</feature>
<dbReference type="PROSITE" id="PS52029">
    <property type="entry name" value="LD_TPASE"/>
    <property type="match status" value="1"/>
</dbReference>
<evidence type="ECO:0000313" key="9">
    <source>
        <dbReference type="Proteomes" id="UP000824220"/>
    </source>
</evidence>
<dbReference type="GO" id="GO:0016740">
    <property type="term" value="F:transferase activity"/>
    <property type="evidence" value="ECO:0007669"/>
    <property type="project" value="UniProtKB-KW"/>
</dbReference>
<comment type="pathway">
    <text evidence="1 6">Cell wall biogenesis; peptidoglycan biosynthesis.</text>
</comment>
<dbReference type="InterPro" id="IPR038063">
    <property type="entry name" value="Transpep_catalytic_dom"/>
</dbReference>
<dbReference type="Gene3D" id="2.40.440.10">
    <property type="entry name" value="L,D-transpeptidase catalytic domain-like"/>
    <property type="match status" value="1"/>
</dbReference>
<evidence type="ECO:0000313" key="8">
    <source>
        <dbReference type="EMBL" id="HJA03525.1"/>
    </source>
</evidence>
<evidence type="ECO:0000256" key="4">
    <source>
        <dbReference type="ARBA" id="ARBA00022984"/>
    </source>
</evidence>
<keyword evidence="2" id="KW-0808">Transferase</keyword>
<protein>
    <submittedName>
        <fullName evidence="8">L,D-transpeptidase</fullName>
    </submittedName>
</protein>
<sequence>RFDYCTANVPYVTYFNGDQGFHGTYWHNNFGPGAYMSHGCVNLREGDAEWVYRFLQVGSPVSVRA</sequence>
<evidence type="ECO:0000256" key="2">
    <source>
        <dbReference type="ARBA" id="ARBA00022679"/>
    </source>
</evidence>
<evidence type="ECO:0000256" key="3">
    <source>
        <dbReference type="ARBA" id="ARBA00022960"/>
    </source>
</evidence>
<gene>
    <name evidence="8" type="ORF">H9800_01510</name>
</gene>
<dbReference type="SUPFAM" id="SSF141523">
    <property type="entry name" value="L,D-transpeptidase catalytic domain-like"/>
    <property type="match status" value="1"/>
</dbReference>
<dbReference type="InterPro" id="IPR050979">
    <property type="entry name" value="LD-transpeptidase"/>
</dbReference>
<dbReference type="PANTHER" id="PTHR30582">
    <property type="entry name" value="L,D-TRANSPEPTIDASE"/>
    <property type="match status" value="1"/>
</dbReference>
<keyword evidence="5 6" id="KW-0961">Cell wall biogenesis/degradation</keyword>
<reference evidence="8" key="2">
    <citation type="submission" date="2021-04" db="EMBL/GenBank/DDBJ databases">
        <authorList>
            <person name="Gilroy R."/>
        </authorList>
    </citation>
    <scope>NUCLEOTIDE SEQUENCE</scope>
    <source>
        <strain evidence="8">ChiHjej8B7-3636</strain>
    </source>
</reference>
<keyword evidence="4 6" id="KW-0573">Peptidoglycan synthesis</keyword>
<evidence type="ECO:0000259" key="7">
    <source>
        <dbReference type="PROSITE" id="PS52029"/>
    </source>
</evidence>
<dbReference type="CDD" id="cd16913">
    <property type="entry name" value="YkuD_like"/>
    <property type="match status" value="1"/>
</dbReference>
<dbReference type="GO" id="GO:0071555">
    <property type="term" value="P:cell wall organization"/>
    <property type="evidence" value="ECO:0007669"/>
    <property type="project" value="UniProtKB-UniRule"/>
</dbReference>
<evidence type="ECO:0000256" key="6">
    <source>
        <dbReference type="PROSITE-ProRule" id="PRU01373"/>
    </source>
</evidence>
<keyword evidence="3 6" id="KW-0133">Cell shape</keyword>
<dbReference type="GO" id="GO:0018104">
    <property type="term" value="P:peptidoglycan-protein cross-linking"/>
    <property type="evidence" value="ECO:0007669"/>
    <property type="project" value="TreeGrafter"/>
</dbReference>
<proteinExistence type="predicted"/>
<dbReference type="EMBL" id="DXAM01000022">
    <property type="protein sequence ID" value="HJA03525.1"/>
    <property type="molecule type" value="Genomic_DNA"/>
</dbReference>